<name>A0A0D8LEH0_MORMO</name>
<dbReference type="Proteomes" id="UP000032582">
    <property type="component" value="Unassembled WGS sequence"/>
</dbReference>
<comment type="caution">
    <text evidence="1">The sequence shown here is derived from an EMBL/GenBank/DDBJ whole genome shotgun (WGS) entry which is preliminary data.</text>
</comment>
<organism evidence="1 2">
    <name type="scientific">Morganella morganii</name>
    <name type="common">Proteus morganii</name>
    <dbReference type="NCBI Taxonomy" id="582"/>
    <lineage>
        <taxon>Bacteria</taxon>
        <taxon>Pseudomonadati</taxon>
        <taxon>Pseudomonadota</taxon>
        <taxon>Gammaproteobacteria</taxon>
        <taxon>Enterobacterales</taxon>
        <taxon>Morganellaceae</taxon>
        <taxon>Morganella</taxon>
    </lineage>
</organism>
<accession>A0A0D8LEH0</accession>
<proteinExistence type="predicted"/>
<protein>
    <submittedName>
        <fullName evidence="1">Uncharacterized protein</fullName>
    </submittedName>
</protein>
<dbReference type="EMBL" id="JZSH01000006">
    <property type="protein sequence ID" value="KJF79138.1"/>
    <property type="molecule type" value="Genomic_DNA"/>
</dbReference>
<evidence type="ECO:0000313" key="2">
    <source>
        <dbReference type="Proteomes" id="UP000032582"/>
    </source>
</evidence>
<evidence type="ECO:0000313" key="1">
    <source>
        <dbReference type="EMBL" id="KJF79138.1"/>
    </source>
</evidence>
<gene>
    <name evidence="1" type="ORF">UA45_01370</name>
</gene>
<dbReference type="PATRIC" id="fig|582.24.peg.426"/>
<dbReference type="RefSeq" id="WP_045137623.1">
    <property type="nucleotide sequence ID" value="NZ_JAHTWC010000010.1"/>
</dbReference>
<sequence>MKIEFISNGSIAKVVIRSFITEHRKLNRLIDVALFHEPVNESTTGLFFRVTTLYGKQNHVRRAHKIICREVSL</sequence>
<reference evidence="1 2" key="1">
    <citation type="submission" date="2015-02" db="EMBL/GenBank/DDBJ databases">
        <title>Whole genome shotgun sequencing of cultured foodborne pathogen.</title>
        <authorList>
            <person name="Timme R."/>
            <person name="Allard M.W."/>
            <person name="Strain E."/>
            <person name="Evans P.S."/>
            <person name="Brown E."/>
        </authorList>
    </citation>
    <scope>NUCLEOTIDE SEQUENCE [LARGE SCALE GENOMIC DNA]</scope>
    <source>
        <strain evidence="1 2">GCSL-TSO-24</strain>
    </source>
</reference>
<dbReference type="AlphaFoldDB" id="A0A0D8LEH0"/>